<feature type="transmembrane region" description="Helical" evidence="1">
    <location>
        <begin position="16"/>
        <end position="37"/>
    </location>
</feature>
<organism evidence="2">
    <name type="scientific">marine sediment metagenome</name>
    <dbReference type="NCBI Taxonomy" id="412755"/>
    <lineage>
        <taxon>unclassified sequences</taxon>
        <taxon>metagenomes</taxon>
        <taxon>ecological metagenomes</taxon>
    </lineage>
</organism>
<sequence>MEGPISIGKKLFGEGIIYLRGCFPLSVYWYTGILYVFKHWYTGKNMGKETTIKINKDFKEILRGEKKEGEDFESTLKRLIGDRKSDGIPEESQYT</sequence>
<name>A0A0F9AN88_9ZZZZ</name>
<accession>A0A0F9AN88</accession>
<evidence type="ECO:0000313" key="2">
    <source>
        <dbReference type="EMBL" id="KKK73681.1"/>
    </source>
</evidence>
<dbReference type="EMBL" id="LAZR01056676">
    <property type="protein sequence ID" value="KKK73681.1"/>
    <property type="molecule type" value="Genomic_DNA"/>
</dbReference>
<dbReference type="AlphaFoldDB" id="A0A0F9AN88"/>
<proteinExistence type="predicted"/>
<evidence type="ECO:0000256" key="1">
    <source>
        <dbReference type="SAM" id="Phobius"/>
    </source>
</evidence>
<gene>
    <name evidence="2" type="ORF">LCGC14_2891390</name>
</gene>
<keyword evidence="1" id="KW-1133">Transmembrane helix</keyword>
<reference evidence="2" key="1">
    <citation type="journal article" date="2015" name="Nature">
        <title>Complex archaea that bridge the gap between prokaryotes and eukaryotes.</title>
        <authorList>
            <person name="Spang A."/>
            <person name="Saw J.H."/>
            <person name="Jorgensen S.L."/>
            <person name="Zaremba-Niedzwiedzka K."/>
            <person name="Martijn J."/>
            <person name="Lind A.E."/>
            <person name="van Eijk R."/>
            <person name="Schleper C."/>
            <person name="Guy L."/>
            <person name="Ettema T.J."/>
        </authorList>
    </citation>
    <scope>NUCLEOTIDE SEQUENCE</scope>
</reference>
<keyword evidence="1" id="KW-0472">Membrane</keyword>
<keyword evidence="1" id="KW-0812">Transmembrane</keyword>
<protein>
    <submittedName>
        <fullName evidence="2">Uncharacterized protein</fullName>
    </submittedName>
</protein>
<feature type="non-terminal residue" evidence="2">
    <location>
        <position position="95"/>
    </location>
</feature>
<comment type="caution">
    <text evidence="2">The sequence shown here is derived from an EMBL/GenBank/DDBJ whole genome shotgun (WGS) entry which is preliminary data.</text>
</comment>